<keyword evidence="2" id="KW-1185">Reference proteome</keyword>
<reference evidence="2" key="1">
    <citation type="journal article" date="2019" name="Int. J. Syst. Evol. Microbiol.">
        <title>The Global Catalogue of Microorganisms (GCM) 10K type strain sequencing project: providing services to taxonomists for standard genome sequencing and annotation.</title>
        <authorList>
            <consortium name="The Broad Institute Genomics Platform"/>
            <consortium name="The Broad Institute Genome Sequencing Center for Infectious Disease"/>
            <person name="Wu L."/>
            <person name="Ma J."/>
        </authorList>
    </citation>
    <scope>NUCLEOTIDE SEQUENCE [LARGE SCALE GENOMIC DNA]</scope>
    <source>
        <strain evidence="2">CGMCC 4.7677</strain>
    </source>
</reference>
<evidence type="ECO:0000313" key="2">
    <source>
        <dbReference type="Proteomes" id="UP000605897"/>
    </source>
</evidence>
<proteinExistence type="predicted"/>
<dbReference type="Proteomes" id="UP000605897">
    <property type="component" value="Unassembled WGS sequence"/>
</dbReference>
<dbReference type="EMBL" id="BNAU01000002">
    <property type="protein sequence ID" value="GHE94049.1"/>
    <property type="molecule type" value="Genomic_DNA"/>
</dbReference>
<evidence type="ECO:0000313" key="1">
    <source>
        <dbReference type="EMBL" id="GHE94049.1"/>
    </source>
</evidence>
<organism evidence="1 2">
    <name type="scientific">Amycolatopsis deserti</name>
    <dbReference type="NCBI Taxonomy" id="185696"/>
    <lineage>
        <taxon>Bacteria</taxon>
        <taxon>Bacillati</taxon>
        <taxon>Actinomycetota</taxon>
        <taxon>Actinomycetes</taxon>
        <taxon>Pseudonocardiales</taxon>
        <taxon>Pseudonocardiaceae</taxon>
        <taxon>Amycolatopsis</taxon>
    </lineage>
</organism>
<sequence length="57" mass="6373">MIGADEPTPAPTKSMRWAGLQWSCTYPDEDPRIEIDPDFGALHEVRGSWNSPVTDDL</sequence>
<accession>A0ABQ3IVH9</accession>
<protein>
    <submittedName>
        <fullName evidence="1">Uncharacterized protein</fullName>
    </submittedName>
</protein>
<gene>
    <name evidence="1" type="ORF">GCM10017786_28660</name>
</gene>
<comment type="caution">
    <text evidence="1">The sequence shown here is derived from an EMBL/GenBank/DDBJ whole genome shotgun (WGS) entry which is preliminary data.</text>
</comment>
<name>A0ABQ3IVH9_9PSEU</name>